<protein>
    <recommendedName>
        <fullName evidence="5">Glycosyl hydrolase</fullName>
    </recommendedName>
</protein>
<evidence type="ECO:0000313" key="3">
    <source>
        <dbReference type="EMBL" id="HIQ29149.1"/>
    </source>
</evidence>
<dbReference type="PANTHER" id="PTHR36845:SF1">
    <property type="entry name" value="HYDROLASE, PUTATIVE (AFU_ORTHOLOGUE AFUA_7G05090)-RELATED"/>
    <property type="match status" value="1"/>
</dbReference>
<evidence type="ECO:0000313" key="4">
    <source>
        <dbReference type="Proteomes" id="UP000608579"/>
    </source>
</evidence>
<accession>A0A833EBE6</accession>
<keyword evidence="1" id="KW-0378">Hydrolase</keyword>
<dbReference type="GO" id="GO:0052757">
    <property type="term" value="F:chondroitin hydrolase activity"/>
    <property type="evidence" value="ECO:0007669"/>
    <property type="project" value="TreeGrafter"/>
</dbReference>
<sequence length="381" mass="44110">MAEREEALDLLCERVISIRRDVGNEWPYYADPETGRWVTTKDGDWCAGQWIEMLRIVGDRLGMEELIKEARDRTERIRWKIERDDMFRSMMFYYSAARLWESLRDVEMQRLALDVAYRERAMAIPCNGAMPIGRQVQVLSVEPEFAKEKGSWIVAVDNVFPNLLLDWWAYKQTGDKKFIDGARRHLDLTARDFIRPDNSTVEFIEYDSNTCSIVRRFTLLGYSDDSCWSRGQAWAIAGYLRAYEESRDLRYLDIAKKLFDFFWDNSGPDHIPPWDFLAPNREEGPVDTSAAAIVASALARIAVLKPVPEQAKPLVEKLNPLLDGLCKHLTPVTRGDKRPPGMLVDGCFNHPRRFADRHELIWGDFYLLEALYCLERGGLPC</sequence>
<dbReference type="SUPFAM" id="SSF48208">
    <property type="entry name" value="Six-hairpin glycosidases"/>
    <property type="match status" value="1"/>
</dbReference>
<proteinExistence type="inferred from homology"/>
<dbReference type="AlphaFoldDB" id="A0A833EBE6"/>
<evidence type="ECO:0000256" key="1">
    <source>
        <dbReference type="ARBA" id="ARBA00022801"/>
    </source>
</evidence>
<dbReference type="InterPro" id="IPR052369">
    <property type="entry name" value="UG_Glycosaminoglycan_Hydrolase"/>
</dbReference>
<evidence type="ECO:0008006" key="5">
    <source>
        <dbReference type="Google" id="ProtNLM"/>
    </source>
</evidence>
<dbReference type="Gene3D" id="1.50.10.10">
    <property type="match status" value="1"/>
</dbReference>
<dbReference type="InterPro" id="IPR012341">
    <property type="entry name" value="6hp_glycosidase-like_sf"/>
</dbReference>
<dbReference type="GO" id="GO:0000272">
    <property type="term" value="P:polysaccharide catabolic process"/>
    <property type="evidence" value="ECO:0007669"/>
    <property type="project" value="TreeGrafter"/>
</dbReference>
<reference evidence="3" key="1">
    <citation type="journal article" date="2020" name="ISME J.">
        <title>Gammaproteobacteria mediating utilization of methyl-, sulfur- and petroleum organic compounds in deep ocean hydrothermal plumes.</title>
        <authorList>
            <person name="Zhou Z."/>
            <person name="Liu Y."/>
            <person name="Pan J."/>
            <person name="Cron B.R."/>
            <person name="Toner B.M."/>
            <person name="Anantharaman K."/>
            <person name="Breier J.A."/>
            <person name="Dick G.J."/>
            <person name="Li M."/>
        </authorList>
    </citation>
    <scope>NUCLEOTIDE SEQUENCE</scope>
    <source>
        <strain evidence="3">SZUA-1515</strain>
    </source>
</reference>
<comment type="caution">
    <text evidence="3">The sequence shown here is derived from an EMBL/GenBank/DDBJ whole genome shotgun (WGS) entry which is preliminary data.</text>
</comment>
<dbReference type="Proteomes" id="UP000608579">
    <property type="component" value="Unassembled WGS sequence"/>
</dbReference>
<organism evidence="3 4">
    <name type="scientific">Caldiarchaeum subterraneum</name>
    <dbReference type="NCBI Taxonomy" id="311458"/>
    <lineage>
        <taxon>Archaea</taxon>
        <taxon>Nitrososphaerota</taxon>
        <taxon>Candidatus Caldarchaeales</taxon>
        <taxon>Candidatus Caldarchaeaceae</taxon>
        <taxon>Candidatus Caldarchaeum</taxon>
    </lineage>
</organism>
<name>A0A833EBE6_CALS0</name>
<comment type="similarity">
    <text evidence="2">Belongs to the glycosyl hydrolase 88 family.</text>
</comment>
<gene>
    <name evidence="3" type="ORF">EYH45_01145</name>
</gene>
<evidence type="ECO:0000256" key="2">
    <source>
        <dbReference type="ARBA" id="ARBA00038358"/>
    </source>
</evidence>
<dbReference type="EMBL" id="DQVM01000026">
    <property type="protein sequence ID" value="HIQ29149.1"/>
    <property type="molecule type" value="Genomic_DNA"/>
</dbReference>
<dbReference type="PANTHER" id="PTHR36845">
    <property type="entry name" value="HYDROLASE, PUTATIVE (AFU_ORTHOLOGUE AFUA_7G05090)-RELATED"/>
    <property type="match status" value="1"/>
</dbReference>
<dbReference type="InterPro" id="IPR008928">
    <property type="entry name" value="6-hairpin_glycosidase_sf"/>
</dbReference>